<dbReference type="InterPro" id="IPR056240">
    <property type="entry name" value="POF1B_HlH"/>
</dbReference>
<evidence type="ECO:0000256" key="1">
    <source>
        <dbReference type="ARBA" id="ARBA00022737"/>
    </source>
</evidence>
<dbReference type="Proteomes" id="UP000827986">
    <property type="component" value="Unassembled WGS sequence"/>
</dbReference>
<evidence type="ECO:0000259" key="4">
    <source>
        <dbReference type="Pfam" id="PF23210"/>
    </source>
</evidence>
<keyword evidence="1" id="KW-0677">Repeat</keyword>
<evidence type="ECO:0000259" key="6">
    <source>
        <dbReference type="Pfam" id="PF23227"/>
    </source>
</evidence>
<protein>
    <submittedName>
        <fullName evidence="8">Uncharacterized protein</fullName>
    </submittedName>
</protein>
<dbReference type="InterPro" id="IPR055406">
    <property type="entry name" value="HEAT_Maestro"/>
</dbReference>
<feature type="region of interest" description="Disordered" evidence="2">
    <location>
        <begin position="1"/>
        <end position="29"/>
    </location>
</feature>
<proteinExistence type="predicted"/>
<evidence type="ECO:0000256" key="2">
    <source>
        <dbReference type="SAM" id="MobiDB-lite"/>
    </source>
</evidence>
<dbReference type="InterPro" id="IPR048465">
    <property type="entry name" value="Maestro-like_HEAT"/>
</dbReference>
<feature type="domain" description="MROH2B-like HEAT-repeats" evidence="4">
    <location>
        <begin position="657"/>
        <end position="790"/>
    </location>
</feature>
<feature type="domain" description="MROH2B-like N-terminal HEAT-repeats" evidence="5">
    <location>
        <begin position="445"/>
        <end position="502"/>
    </location>
</feature>
<dbReference type="InterPro" id="IPR056282">
    <property type="entry name" value="MROH2B-like_N_HEAT"/>
</dbReference>
<evidence type="ECO:0000313" key="9">
    <source>
        <dbReference type="Proteomes" id="UP000827986"/>
    </source>
</evidence>
<dbReference type="InterPro" id="IPR011989">
    <property type="entry name" value="ARM-like"/>
</dbReference>
<dbReference type="InterPro" id="IPR055408">
    <property type="entry name" value="HEAT_MROH2B-like"/>
</dbReference>
<dbReference type="SUPFAM" id="SSF48371">
    <property type="entry name" value="ARM repeat"/>
    <property type="match status" value="1"/>
</dbReference>
<dbReference type="EMBL" id="JAHDVG010000475">
    <property type="protein sequence ID" value="KAH1176315.1"/>
    <property type="molecule type" value="Genomic_DNA"/>
</dbReference>
<dbReference type="Pfam" id="PF23221">
    <property type="entry name" value="HEAT_MROH2B_1st"/>
    <property type="match status" value="1"/>
</dbReference>
<feature type="region of interest" description="Disordered" evidence="2">
    <location>
        <begin position="52"/>
        <end position="112"/>
    </location>
</feature>
<evidence type="ECO:0000313" key="8">
    <source>
        <dbReference type="EMBL" id="KAH1176315.1"/>
    </source>
</evidence>
<feature type="domain" description="POF1B helix-loop-helix" evidence="7">
    <location>
        <begin position="335"/>
        <end position="380"/>
    </location>
</feature>
<dbReference type="Pfam" id="PF23227">
    <property type="entry name" value="HEAT_MROH2B_C"/>
    <property type="match status" value="1"/>
</dbReference>
<dbReference type="Pfam" id="PF21047">
    <property type="entry name" value="HEAT_Maestro"/>
    <property type="match status" value="1"/>
</dbReference>
<dbReference type="GO" id="GO:0005737">
    <property type="term" value="C:cytoplasm"/>
    <property type="evidence" value="ECO:0007669"/>
    <property type="project" value="TreeGrafter"/>
</dbReference>
<evidence type="ECO:0000259" key="7">
    <source>
        <dbReference type="Pfam" id="PF24617"/>
    </source>
</evidence>
<feature type="region of interest" description="Disordered" evidence="2">
    <location>
        <begin position="259"/>
        <end position="279"/>
    </location>
</feature>
<dbReference type="InterPro" id="IPR016024">
    <property type="entry name" value="ARM-type_fold"/>
</dbReference>
<organism evidence="8 9">
    <name type="scientific">Mauremys mutica</name>
    <name type="common">yellowpond turtle</name>
    <dbReference type="NCBI Taxonomy" id="74926"/>
    <lineage>
        <taxon>Eukaryota</taxon>
        <taxon>Metazoa</taxon>
        <taxon>Chordata</taxon>
        <taxon>Craniata</taxon>
        <taxon>Vertebrata</taxon>
        <taxon>Euteleostomi</taxon>
        <taxon>Archelosauria</taxon>
        <taxon>Testudinata</taxon>
        <taxon>Testudines</taxon>
        <taxon>Cryptodira</taxon>
        <taxon>Durocryptodira</taxon>
        <taxon>Testudinoidea</taxon>
        <taxon>Geoemydidae</taxon>
        <taxon>Geoemydinae</taxon>
        <taxon>Mauremys</taxon>
    </lineage>
</organism>
<feature type="non-terminal residue" evidence="8">
    <location>
        <position position="1"/>
    </location>
</feature>
<feature type="domain" description="Maestro-like HEAT-repeats" evidence="3">
    <location>
        <begin position="802"/>
        <end position="931"/>
    </location>
</feature>
<dbReference type="PANTHER" id="PTHR23120:SF22">
    <property type="entry name" value="MAESTRO HEAT-LIKE REPEAT-CONTAINING PROTEIN FAMILY MEMBER 2B"/>
    <property type="match status" value="1"/>
</dbReference>
<accession>A0A9D3XC41</accession>
<reference evidence="8" key="1">
    <citation type="submission" date="2021-09" db="EMBL/GenBank/DDBJ databases">
        <title>The genome of Mauremys mutica provides insights into the evolution of semi-aquatic lifestyle.</title>
        <authorList>
            <person name="Gong S."/>
            <person name="Gao Y."/>
        </authorList>
    </citation>
    <scope>NUCLEOTIDE SEQUENCE</scope>
    <source>
        <strain evidence="8">MM-2020</strain>
        <tissue evidence="8">Muscle</tissue>
    </source>
</reference>
<keyword evidence="9" id="KW-1185">Reference proteome</keyword>
<dbReference type="PANTHER" id="PTHR23120">
    <property type="entry name" value="MAESTRO-RELATED HEAT DOMAIN-CONTAINING"/>
    <property type="match status" value="1"/>
</dbReference>
<comment type="caution">
    <text evidence="8">The sequence shown here is derived from an EMBL/GenBank/DDBJ whole genome shotgun (WGS) entry which is preliminary data.</text>
</comment>
<dbReference type="Pfam" id="PF24617">
    <property type="entry name" value="POF1B_HlH"/>
    <property type="match status" value="1"/>
</dbReference>
<feature type="domain" description="MROH2B-like HEAT-repeats" evidence="4">
    <location>
        <begin position="531"/>
        <end position="642"/>
    </location>
</feature>
<name>A0A9D3XC41_9SAUR</name>
<feature type="domain" description="Maestro/Maestro-like HEAT-repeats" evidence="6">
    <location>
        <begin position="983"/>
        <end position="1037"/>
    </location>
</feature>
<feature type="compositionally biased region" description="Low complexity" evidence="2">
    <location>
        <begin position="262"/>
        <end position="279"/>
    </location>
</feature>
<evidence type="ECO:0000259" key="5">
    <source>
        <dbReference type="Pfam" id="PF23221"/>
    </source>
</evidence>
<dbReference type="AlphaFoldDB" id="A0A9D3XC41"/>
<dbReference type="Gene3D" id="1.25.10.10">
    <property type="entry name" value="Leucine-rich Repeat Variant"/>
    <property type="match status" value="1"/>
</dbReference>
<sequence>MYGGQQQVQPQALPPHLQQHRPQPCYHTLPLPHHRPRPCPEPLPCYEPPPLQSRPRPCHQPLQSRPQPCPEPLPCYEPPPLQSRPRPCPEPLPCPDPPPLQSRPRPCPEPLPSWPQQCPEPPPLQSRPRPCPEPLPSWPQQCPEPLPKPCPELRPLPCPEPLPHQHQDGNVVYERVRTYSCPGGKRVQVLEPPPCSPRPVSPLENAPGHQHVIWSRDPPQQLQEPLSPFLRGGSYCPGNNVIYEKTIRKYELLNPEQEKQYQFSHQSNQSQLSQQSEQPQIIHQCRETQSCSPCEISSISVSDGGRGTNTVQRVTIQGCEPVHSLQETNEQLDSRYFGELLAEVNRKSNDLYSCLLQHVEKIGRRTQDNESTSQAEDIEEVKLIFQVARQVGGDGFIDILEEEIEKLIQGHRETLTNKELEELIKSSTEDEDDEQEEPATWNLHKFPEEATNEVKVAASNTLVTLASCYFDHVMYELRCHLKPPKLPEEFILVTLGNLSSAYGMAIPEENTIQTLCTDILQCLDTSVTGMTQFLRTSLGMIDDSAWSSQISLELNQQMASYTSPSREKSFLYKALGTSLAVCQDLGHVKSQLHQFLKATDYMEAPERQGVISILALSAESHLDLTLNALQEFGAAMSKVKISGLIGRLKVLGITVANKDMNLKLTLIQNVMEISCAILETRDSQEFEFSYKLELLGYMLDFIKQEPLDSLASPVRYQAVLAIGHLSKLKPSLTLEENRELLGQCFKSIFPLPPLEKMKEEDGTAKDALHIQSLYVRSLEALGKLVETLLEEEPTADWFQEMFDTQETFHQFGSLIGAIAPYSCDSLATSRQWVVDCISCLLCIQGQPMNLGSAEEELRCLREELTAAPDPEALFQASSKMARVVSEYFPPEQATAFIEATVESMLSASPTCATAAGLWMKVILKECGDAMLDKLMTDPMLREKKLLKSVLRILEERSQDRNSIVRQMAVRGLGNIVDGAPVKAKENAELLENLYSTTIASFSSSWEGIRAGAANLAGIILEHTDTQRMKWLDLEHLLM</sequence>
<dbReference type="InterPro" id="IPR045206">
    <property type="entry name" value="Maestro_heat-like_prot"/>
</dbReference>
<evidence type="ECO:0000259" key="3">
    <source>
        <dbReference type="Pfam" id="PF21047"/>
    </source>
</evidence>
<gene>
    <name evidence="8" type="ORF">KIL84_021049</name>
</gene>
<dbReference type="Pfam" id="PF23210">
    <property type="entry name" value="HEAT_Maestro_2"/>
    <property type="match status" value="2"/>
</dbReference>
<feature type="compositionally biased region" description="Low complexity" evidence="2">
    <location>
        <begin position="1"/>
        <end position="24"/>
    </location>
</feature>
<feature type="compositionally biased region" description="Pro residues" evidence="2">
    <location>
        <begin position="67"/>
        <end position="112"/>
    </location>
</feature>